<feature type="signal peptide" evidence="2">
    <location>
        <begin position="1"/>
        <end position="23"/>
    </location>
</feature>
<keyword evidence="2" id="KW-1134">Transmembrane beta strand</keyword>
<comment type="caution">
    <text evidence="3">The sequence shown here is derived from an EMBL/GenBank/DDBJ whole genome shotgun (WGS) entry which is preliminary data.</text>
</comment>
<evidence type="ECO:0000313" key="4">
    <source>
        <dbReference type="Proteomes" id="UP000266302"/>
    </source>
</evidence>
<dbReference type="AlphaFoldDB" id="A0A398C9E0"/>
<gene>
    <name evidence="3" type="ORF">D3F03_00490</name>
</gene>
<accession>A0A398C9E0</accession>
<dbReference type="Proteomes" id="UP000266302">
    <property type="component" value="Unassembled WGS sequence"/>
</dbReference>
<dbReference type="OrthoDB" id="9770517at2"/>
<reference evidence="3 4" key="1">
    <citation type="submission" date="2018-09" db="EMBL/GenBank/DDBJ databases">
        <title>Draft genome of Simplicispira sp. NY-02.</title>
        <authorList>
            <person name="Im W.T."/>
        </authorList>
    </citation>
    <scope>NUCLEOTIDE SEQUENCE [LARGE SCALE GENOMIC DNA]</scope>
    <source>
        <strain evidence="3 4">NY-02</strain>
    </source>
</reference>
<dbReference type="SUPFAM" id="SSF56954">
    <property type="entry name" value="Outer membrane efflux proteins (OEP)"/>
    <property type="match status" value="1"/>
</dbReference>
<organism evidence="3 4">
    <name type="scientific">Simplicispira hankyongi</name>
    <dbReference type="NCBI Taxonomy" id="2315688"/>
    <lineage>
        <taxon>Bacteria</taxon>
        <taxon>Pseudomonadati</taxon>
        <taxon>Pseudomonadota</taxon>
        <taxon>Betaproteobacteria</taxon>
        <taxon>Burkholderiales</taxon>
        <taxon>Comamonadaceae</taxon>
        <taxon>Simplicispira</taxon>
    </lineage>
</organism>
<dbReference type="NCBIfam" id="TIGR01845">
    <property type="entry name" value="outer_NodT"/>
    <property type="match status" value="1"/>
</dbReference>
<evidence type="ECO:0000256" key="1">
    <source>
        <dbReference type="ARBA" id="ARBA00007613"/>
    </source>
</evidence>
<evidence type="ECO:0000313" key="3">
    <source>
        <dbReference type="EMBL" id="RID98974.1"/>
    </source>
</evidence>
<proteinExistence type="inferred from homology"/>
<comment type="subcellular location">
    <subcellularLocation>
        <location evidence="2">Cell membrane</location>
        <topology evidence="2">Lipid-anchor</topology>
    </subcellularLocation>
</comment>
<dbReference type="PANTHER" id="PTHR30203">
    <property type="entry name" value="OUTER MEMBRANE CATION EFFLUX PROTEIN"/>
    <property type="match status" value="1"/>
</dbReference>
<comment type="similarity">
    <text evidence="1 2">Belongs to the outer membrane factor (OMF) (TC 1.B.17) family.</text>
</comment>
<dbReference type="Gene3D" id="2.20.200.10">
    <property type="entry name" value="Outer membrane efflux proteins (OEP)"/>
    <property type="match status" value="1"/>
</dbReference>
<dbReference type="GO" id="GO:0015562">
    <property type="term" value="F:efflux transmembrane transporter activity"/>
    <property type="evidence" value="ECO:0007669"/>
    <property type="project" value="InterPro"/>
</dbReference>
<dbReference type="PANTHER" id="PTHR30203:SF25">
    <property type="entry name" value="OUTER MEMBRANE PROTEIN-RELATED"/>
    <property type="match status" value="1"/>
</dbReference>
<keyword evidence="2" id="KW-0449">Lipoprotein</keyword>
<dbReference type="EMBL" id="QXJC01000001">
    <property type="protein sequence ID" value="RID98974.1"/>
    <property type="molecule type" value="Genomic_DNA"/>
</dbReference>
<keyword evidence="2" id="KW-0732">Signal</keyword>
<name>A0A398C9E0_9BURK</name>
<protein>
    <submittedName>
        <fullName evidence="3">Efflux transporter outer membrane subunit</fullName>
    </submittedName>
</protein>
<keyword evidence="4" id="KW-1185">Reference proteome</keyword>
<sequence length="471" mass="47809">MALAVAASAALLSGCAAPTGSTADTPAWATPAKWAGAPVGNAATSLGQWWGRFDDPVLSSLVGQALASNATLRQTEAALRQARAVSDVQAAGLLPSVGASGSAQRSRTAGATANRFAAGFDASWEPDLFGAQSSAVAASEADVAVAKANLGDAQVSLAAEVAANYIALRGLQERLAIARSNLASQQETLQISNWRLQAGLITSLDTEQARAAAEQTAAQVPALESSLAQTRHALAVLTGQPPAALDAALADAAPVPQAPADLALAIPAQTLRQRADVRAAEARISAALARVSQADAARYPSLRISGNLGLSAATLGALTGGASVANALLASISVPLFDGGAARAQVRVQEAALEQARIGYEATVLTALQDVEDALVALQGDRERLAHLQAAASAAANADLLAHQRYQSGLIDFPTVLDTQRTLLSAQDGVASTQVSLANDHVRLYKALGGGWAPEGDGNATAMIPTKNTRP</sequence>
<keyword evidence="2" id="KW-0472">Membrane</keyword>
<keyword evidence="2" id="KW-0564">Palmitate</keyword>
<feature type="chain" id="PRO_5017103063" evidence="2">
    <location>
        <begin position="24"/>
        <end position="471"/>
    </location>
</feature>
<dbReference type="RefSeq" id="WP_119107425.1">
    <property type="nucleotide sequence ID" value="NZ_QXJC01000001.1"/>
</dbReference>
<evidence type="ECO:0000256" key="2">
    <source>
        <dbReference type="RuleBase" id="RU362097"/>
    </source>
</evidence>
<dbReference type="InterPro" id="IPR010131">
    <property type="entry name" value="MdtP/NodT-like"/>
</dbReference>
<dbReference type="InterPro" id="IPR003423">
    <property type="entry name" value="OMP_efflux"/>
</dbReference>
<dbReference type="Gene3D" id="1.20.1600.10">
    <property type="entry name" value="Outer membrane efflux proteins (OEP)"/>
    <property type="match status" value="1"/>
</dbReference>
<dbReference type="GO" id="GO:0005886">
    <property type="term" value="C:plasma membrane"/>
    <property type="evidence" value="ECO:0007669"/>
    <property type="project" value="UniProtKB-SubCell"/>
</dbReference>
<dbReference type="Pfam" id="PF02321">
    <property type="entry name" value="OEP"/>
    <property type="match status" value="2"/>
</dbReference>
<keyword evidence="2" id="KW-0812">Transmembrane</keyword>